<dbReference type="Pfam" id="PF00571">
    <property type="entry name" value="CBS"/>
    <property type="match status" value="2"/>
</dbReference>
<dbReference type="InterPro" id="IPR000644">
    <property type="entry name" value="CBS_dom"/>
</dbReference>
<keyword evidence="1" id="KW-0677">Repeat</keyword>
<dbReference type="PROSITE" id="PS51371">
    <property type="entry name" value="CBS"/>
    <property type="match status" value="3"/>
</dbReference>
<sequence length="451" mass="47286">MAAALARIAVEEKETLSGRTGSMTELGDWAFVGHLAETFGAISVNALTAPAEIVTVNSDMTLVEAVDRLSKAKILCAPVIDVECTVEAPTWRQKYCGLFDLSDVVVFVTKATKKKGAAAGLADFRHAMAHKALFATTRVKDVAHRLSKDAPFLCLDAEVASLLDVIHFLGKHHYHRVFVSRGESSDLVNIITQSHVVDLLGQHAKKTREMTEVADKTLEELGMVKAPGTLIKAKVTDEAFSAFEKMKEHKVSAVPVVDEEGHIVGNISNRDIRVLVHSSSVYKQIHSPLHHFLAEVKGSVVDADEAGAGSDGEDRGAKPSVLAESDTDDRASAVTVHPTDTLRVVLRVLHATRIHRVYVADEAGKPVSVVTLTDILRVMAPESSVEAGVALSRRWSDGSRGDAIGLSPGSHGDVGSPGVALGGAGAGAGGAAGGGGGGDGDAGAEASALEI</sequence>
<organism evidence="6">
    <name type="scientific">Bicosoecida sp. CB-2014</name>
    <dbReference type="NCBI Taxonomy" id="1486930"/>
    <lineage>
        <taxon>Eukaryota</taxon>
        <taxon>Sar</taxon>
        <taxon>Stramenopiles</taxon>
        <taxon>Bigyra</taxon>
        <taxon>Opalozoa</taxon>
        <taxon>Bicosoecida</taxon>
    </lineage>
</organism>
<feature type="region of interest" description="Disordered" evidence="4">
    <location>
        <begin position="304"/>
        <end position="331"/>
    </location>
</feature>
<dbReference type="SMART" id="SM00116">
    <property type="entry name" value="CBS"/>
    <property type="match status" value="3"/>
</dbReference>
<dbReference type="CDD" id="cd02205">
    <property type="entry name" value="CBS_pair_SF"/>
    <property type="match status" value="2"/>
</dbReference>
<feature type="domain" description="CBS" evidence="5">
    <location>
        <begin position="223"/>
        <end position="289"/>
    </location>
</feature>
<evidence type="ECO:0000256" key="2">
    <source>
        <dbReference type="ARBA" id="ARBA00023122"/>
    </source>
</evidence>
<proteinExistence type="predicted"/>
<evidence type="ECO:0000256" key="1">
    <source>
        <dbReference type="ARBA" id="ARBA00022737"/>
    </source>
</evidence>
<evidence type="ECO:0000313" key="6">
    <source>
        <dbReference type="EMBL" id="CAD8920193.1"/>
    </source>
</evidence>
<dbReference type="SUPFAM" id="SSF54631">
    <property type="entry name" value="CBS-domain pair"/>
    <property type="match status" value="2"/>
</dbReference>
<feature type="domain" description="CBS" evidence="5">
    <location>
        <begin position="48"/>
        <end position="114"/>
    </location>
</feature>
<feature type="region of interest" description="Disordered" evidence="4">
    <location>
        <begin position="427"/>
        <end position="451"/>
    </location>
</feature>
<protein>
    <recommendedName>
        <fullName evidence="5">CBS domain-containing protein</fullName>
    </recommendedName>
</protein>
<keyword evidence="2 3" id="KW-0129">CBS domain</keyword>
<dbReference type="InterPro" id="IPR050511">
    <property type="entry name" value="AMPK_gamma/SDS23_families"/>
</dbReference>
<dbReference type="EMBL" id="HBFS01020055">
    <property type="protein sequence ID" value="CAD8920193.1"/>
    <property type="molecule type" value="Transcribed_RNA"/>
</dbReference>
<gene>
    <name evidence="6" type="ORF">BSP0115_LOCUS13455</name>
</gene>
<feature type="compositionally biased region" description="Gly residues" evidence="4">
    <location>
        <begin position="427"/>
        <end position="441"/>
    </location>
</feature>
<feature type="domain" description="CBS" evidence="5">
    <location>
        <begin position="328"/>
        <end position="385"/>
    </location>
</feature>
<evidence type="ECO:0000259" key="5">
    <source>
        <dbReference type="PROSITE" id="PS51371"/>
    </source>
</evidence>
<dbReference type="AlphaFoldDB" id="A0A7S1CIJ7"/>
<dbReference type="InterPro" id="IPR046342">
    <property type="entry name" value="CBS_dom_sf"/>
</dbReference>
<name>A0A7S1CIJ7_9STRA</name>
<reference evidence="6" key="1">
    <citation type="submission" date="2021-01" db="EMBL/GenBank/DDBJ databases">
        <authorList>
            <person name="Corre E."/>
            <person name="Pelletier E."/>
            <person name="Niang G."/>
            <person name="Scheremetjew M."/>
            <person name="Finn R."/>
            <person name="Kale V."/>
            <person name="Holt S."/>
            <person name="Cochrane G."/>
            <person name="Meng A."/>
            <person name="Brown T."/>
            <person name="Cohen L."/>
        </authorList>
    </citation>
    <scope>NUCLEOTIDE SEQUENCE</scope>
    <source>
        <strain evidence="6">Ms1</strain>
    </source>
</reference>
<dbReference type="PANTHER" id="PTHR13780">
    <property type="entry name" value="AMP-ACTIVATED PROTEIN KINASE, GAMMA REGULATORY SUBUNIT"/>
    <property type="match status" value="1"/>
</dbReference>
<accession>A0A7S1CIJ7</accession>
<dbReference type="PANTHER" id="PTHR13780:SF36">
    <property type="entry name" value="CBS DOMAIN-CONTAINING PROTEIN"/>
    <property type="match status" value="1"/>
</dbReference>
<evidence type="ECO:0000256" key="4">
    <source>
        <dbReference type="SAM" id="MobiDB-lite"/>
    </source>
</evidence>
<dbReference type="Gene3D" id="3.10.580.10">
    <property type="entry name" value="CBS-domain"/>
    <property type="match status" value="2"/>
</dbReference>
<evidence type="ECO:0000256" key="3">
    <source>
        <dbReference type="PROSITE-ProRule" id="PRU00703"/>
    </source>
</evidence>